<dbReference type="EMBL" id="FMWP01000088">
    <property type="protein sequence ID" value="SCZ96253.1"/>
    <property type="molecule type" value="Genomic_DNA"/>
</dbReference>
<dbReference type="SUPFAM" id="SSF52540">
    <property type="entry name" value="P-loop containing nucleoside triphosphate hydrolases"/>
    <property type="match status" value="1"/>
</dbReference>
<name>A0A2X0LJH2_9BASI</name>
<reference evidence="2" key="1">
    <citation type="submission" date="2016-10" db="EMBL/GenBank/DDBJ databases">
        <authorList>
            <person name="Jeantristanb JTB J.-T."/>
            <person name="Ricardo R."/>
        </authorList>
    </citation>
    <scope>NUCLEOTIDE SEQUENCE [LARGE SCALE GENOMIC DNA]</scope>
</reference>
<accession>A0A2X0LJH2</accession>
<evidence type="ECO:0000313" key="1">
    <source>
        <dbReference type="EMBL" id="SCZ96253.1"/>
    </source>
</evidence>
<dbReference type="GO" id="GO:0005657">
    <property type="term" value="C:replication fork"/>
    <property type="evidence" value="ECO:0007669"/>
    <property type="project" value="TreeGrafter"/>
</dbReference>
<dbReference type="InterPro" id="IPR027417">
    <property type="entry name" value="P-loop_NTPase"/>
</dbReference>
<dbReference type="AlphaFoldDB" id="A0A2X0LJH2"/>
<organism evidence="1 2">
    <name type="scientific">Microbotryum saponariae</name>
    <dbReference type="NCBI Taxonomy" id="289078"/>
    <lineage>
        <taxon>Eukaryota</taxon>
        <taxon>Fungi</taxon>
        <taxon>Dikarya</taxon>
        <taxon>Basidiomycota</taxon>
        <taxon>Pucciniomycotina</taxon>
        <taxon>Microbotryomycetes</taxon>
        <taxon>Microbotryales</taxon>
        <taxon>Microbotryaceae</taxon>
        <taxon>Microbotryum</taxon>
    </lineage>
</organism>
<dbReference type="PANTHER" id="PTHR23274:SF48">
    <property type="entry name" value="ATP-DEPENDENT DNA HELICASE"/>
    <property type="match status" value="1"/>
</dbReference>
<dbReference type="GO" id="GO:0006260">
    <property type="term" value="P:DNA replication"/>
    <property type="evidence" value="ECO:0007669"/>
    <property type="project" value="TreeGrafter"/>
</dbReference>
<proteinExistence type="predicted"/>
<dbReference type="Proteomes" id="UP000249723">
    <property type="component" value="Unassembled WGS sequence"/>
</dbReference>
<protein>
    <submittedName>
        <fullName evidence="1">BZ3500_MvSof-1268-A1-R1_Chr8-2g10072 protein</fullName>
    </submittedName>
</protein>
<sequence>MPAACNIATNSKLPSSNSLQHILSECQPSSCFFTTLNVSDTAEGLTSYENSLWSGELRLTIPWQILNGSVRWSDRRIGRGSEAMPSRYSQVIACTNRRRLHHECWLLGGCLYKADKHASSGRCRPHDRNGTGKGTGLCRLALRSWRWLLLPATTRNRSGLIRHIYPGRALELDNMSIGEKVEYFRHRAILAPKDSQVDQINDMVLDLLPGDAQTFYSPDSVVENEDESLFSIDGNLDPTAELCNGTRLLSTRLHTRGLEAIILTGDHAGQPVSLPRITLKTGPSAELSFPLHRTQFPIRLAMAMTSSYLQEQSLVQVGVCLETPVFSRTAPESPARGGPQIWTFLAQNGSRLTSFLDIFLPPVEL</sequence>
<dbReference type="STRING" id="289078.A0A2X0LJH2"/>
<dbReference type="PANTHER" id="PTHR23274">
    <property type="entry name" value="DNA HELICASE-RELATED"/>
    <property type="match status" value="1"/>
</dbReference>
<gene>
    <name evidence="1" type="ORF">BZ3500_MVSOF-1268-A1-R1_CHR8-2G10072</name>
</gene>
<evidence type="ECO:0000313" key="2">
    <source>
        <dbReference type="Proteomes" id="UP000249723"/>
    </source>
</evidence>
<keyword evidence="2" id="KW-1185">Reference proteome</keyword>